<keyword evidence="6 9" id="KW-1133">Transmembrane helix</keyword>
<evidence type="ECO:0000256" key="2">
    <source>
        <dbReference type="ARBA" id="ARBA00009665"/>
    </source>
</evidence>
<evidence type="ECO:0000256" key="4">
    <source>
        <dbReference type="ARBA" id="ARBA00022592"/>
    </source>
</evidence>
<evidence type="ECO:0000256" key="6">
    <source>
        <dbReference type="ARBA" id="ARBA00022989"/>
    </source>
</evidence>
<comment type="caution">
    <text evidence="12">The sequence shown here is derived from an EMBL/GenBank/DDBJ whole genome shotgun (WGS) entry which is preliminary data.</text>
</comment>
<evidence type="ECO:0000259" key="10">
    <source>
        <dbReference type="PROSITE" id="PS51380"/>
    </source>
</evidence>
<dbReference type="GO" id="GO:0006817">
    <property type="term" value="P:phosphate ion transport"/>
    <property type="evidence" value="ECO:0007669"/>
    <property type="project" value="UniProtKB-KW"/>
</dbReference>
<dbReference type="AlphaFoldDB" id="A0AAV1WG05"/>
<evidence type="ECO:0000256" key="9">
    <source>
        <dbReference type="SAM" id="Phobius"/>
    </source>
</evidence>
<comment type="subcellular location">
    <subcellularLocation>
        <location evidence="1">Endomembrane system</location>
        <topology evidence="1">Multi-pass membrane protein</topology>
    </subcellularLocation>
</comment>
<sequence length="788" mass="91804">MVKFSKQFEGQLIPEWKEAFVDYWKLKKGLKKIQLSNNTNNISNKHQSISVPMSIISSLRNYSLFSNQHREHGPIQVHRKLASSTIRGDMYETELLEQFAETDAAKEFFACLDQQLNKVNKFYRTKEEEFMERGDSLKKQMEILLELKSTFLEKKQGKGVCSQDSKEDQSISCTFSNEEDSVRNRELQEEMHETKTDDKKEEPFSDSPRADEVGKSMQVKREDGKLRTNTGRIINCQGKNLRINIPSMALSRTLSAITYLVPEDLLNQSSRKCGTEGGIIHVNKKKLHHAEKMIKGGFIELYKGLGYLKVYRNLNMLAFLKILKKFDKVTTKQILPIYLKVVESSYFNSSDKVMKLADEVEELFVKNFAEDNRRKAMKYLRPSQAKESHAVTFFIGLFTGCLLALLAGYVIMAHVTGLYRPQQHSVYMETVYPVLSMFSLMFLHFFLYGCNILAWRKTRINYSFIFELAPAKNLKYRDIFLICTMAMTTVVGVMLLHLTLLTKGYSYAQVQYIPGLLLLAFLLILVFPFNFIYRSSRYRFLCVIKSIVLSPLYKVVMLDFFMADQLCSQVPMLRNLEYVTCYYITGSYKTQDYGYCMRTKHYRDLAYAVSFLPYYWRAMQCARRWRDEGQTSHLVNLGKYVSAMLAAGAKVAYEKDKSVVWLCLVVIMSSAATMYQLYWDFVKDWGLLQINSKNPWLRNELMLHRKTIYYFSMGLNLILRLAWLQTVLHSSFENVDYRVTSLFLAALEVIRRGLWNFYRLENEHVNNAGKFRAVKTVPLPFDEVDEEE</sequence>
<feature type="transmembrane region" description="Helical" evidence="9">
    <location>
        <begin position="390"/>
        <end position="411"/>
    </location>
</feature>
<feature type="compositionally biased region" description="Basic and acidic residues" evidence="8">
    <location>
        <begin position="180"/>
        <end position="221"/>
    </location>
</feature>
<gene>
    <name evidence="12" type="ORF">LLUT_LOCUS9086</name>
</gene>
<keyword evidence="5 9" id="KW-0812">Transmembrane</keyword>
<evidence type="ECO:0000313" key="12">
    <source>
        <dbReference type="EMBL" id="CAL0308026.1"/>
    </source>
</evidence>
<dbReference type="PROSITE" id="PS51382">
    <property type="entry name" value="SPX"/>
    <property type="match status" value="1"/>
</dbReference>
<feature type="transmembrane region" description="Helical" evidence="9">
    <location>
        <begin position="512"/>
        <end position="533"/>
    </location>
</feature>
<feature type="domain" description="EXS" evidence="10">
    <location>
        <begin position="597"/>
        <end position="788"/>
    </location>
</feature>
<dbReference type="GO" id="GO:0016020">
    <property type="term" value="C:membrane"/>
    <property type="evidence" value="ECO:0007669"/>
    <property type="project" value="InterPro"/>
</dbReference>
<name>A0AAV1WG05_LUPLU</name>
<dbReference type="Pfam" id="PF03105">
    <property type="entry name" value="SPX"/>
    <property type="match status" value="1"/>
</dbReference>
<evidence type="ECO:0008006" key="14">
    <source>
        <dbReference type="Google" id="ProtNLM"/>
    </source>
</evidence>
<comment type="similarity">
    <text evidence="2">Belongs to the SYG1 (TC 2.A.94) family.</text>
</comment>
<dbReference type="EMBL" id="CAXHTB010000006">
    <property type="protein sequence ID" value="CAL0308026.1"/>
    <property type="molecule type" value="Genomic_DNA"/>
</dbReference>
<evidence type="ECO:0000313" key="13">
    <source>
        <dbReference type="Proteomes" id="UP001497480"/>
    </source>
</evidence>
<dbReference type="Pfam" id="PF03124">
    <property type="entry name" value="EXS"/>
    <property type="match status" value="1"/>
</dbReference>
<dbReference type="PANTHER" id="PTHR48477:SF1">
    <property type="entry name" value="PHOSPHATE TRANSPORTER PHO1"/>
    <property type="match status" value="1"/>
</dbReference>
<evidence type="ECO:0000256" key="3">
    <source>
        <dbReference type="ARBA" id="ARBA00022448"/>
    </source>
</evidence>
<protein>
    <recommendedName>
        <fullName evidence="14">Phosphate transporter PHO1 homolog 1</fullName>
    </recommendedName>
</protein>
<keyword evidence="3" id="KW-0813">Transport</keyword>
<evidence type="ECO:0000259" key="11">
    <source>
        <dbReference type="PROSITE" id="PS51382"/>
    </source>
</evidence>
<evidence type="ECO:0000256" key="8">
    <source>
        <dbReference type="SAM" id="MobiDB-lite"/>
    </source>
</evidence>
<feature type="domain" description="SPX" evidence="11">
    <location>
        <begin position="2"/>
        <end position="340"/>
    </location>
</feature>
<keyword evidence="7 9" id="KW-0472">Membrane</keyword>
<evidence type="ECO:0000256" key="5">
    <source>
        <dbReference type="ARBA" id="ARBA00022692"/>
    </source>
</evidence>
<proteinExistence type="inferred from homology"/>
<dbReference type="GO" id="GO:0012505">
    <property type="term" value="C:endomembrane system"/>
    <property type="evidence" value="ECO:0007669"/>
    <property type="project" value="UniProtKB-SubCell"/>
</dbReference>
<dbReference type="InterPro" id="IPR052486">
    <property type="entry name" value="PHO1"/>
</dbReference>
<feature type="region of interest" description="Disordered" evidence="8">
    <location>
        <begin position="172"/>
        <end position="221"/>
    </location>
</feature>
<feature type="transmembrane region" description="Helical" evidence="9">
    <location>
        <begin position="659"/>
        <end position="678"/>
    </location>
</feature>
<organism evidence="12 13">
    <name type="scientific">Lupinus luteus</name>
    <name type="common">European yellow lupine</name>
    <dbReference type="NCBI Taxonomy" id="3873"/>
    <lineage>
        <taxon>Eukaryota</taxon>
        <taxon>Viridiplantae</taxon>
        <taxon>Streptophyta</taxon>
        <taxon>Embryophyta</taxon>
        <taxon>Tracheophyta</taxon>
        <taxon>Spermatophyta</taxon>
        <taxon>Magnoliopsida</taxon>
        <taxon>eudicotyledons</taxon>
        <taxon>Gunneridae</taxon>
        <taxon>Pentapetalae</taxon>
        <taxon>rosids</taxon>
        <taxon>fabids</taxon>
        <taxon>Fabales</taxon>
        <taxon>Fabaceae</taxon>
        <taxon>Papilionoideae</taxon>
        <taxon>50 kb inversion clade</taxon>
        <taxon>genistoids sensu lato</taxon>
        <taxon>core genistoids</taxon>
        <taxon>Genisteae</taxon>
        <taxon>Lupinus</taxon>
    </lineage>
</organism>
<feature type="transmembrane region" description="Helical" evidence="9">
    <location>
        <begin position="708"/>
        <end position="728"/>
    </location>
</feature>
<evidence type="ECO:0000256" key="1">
    <source>
        <dbReference type="ARBA" id="ARBA00004127"/>
    </source>
</evidence>
<accession>A0AAV1WG05</accession>
<dbReference type="GO" id="GO:0016036">
    <property type="term" value="P:cellular response to phosphate starvation"/>
    <property type="evidence" value="ECO:0007669"/>
    <property type="project" value="InterPro"/>
</dbReference>
<feature type="transmembrane region" description="Helical" evidence="9">
    <location>
        <begin position="476"/>
        <end position="500"/>
    </location>
</feature>
<dbReference type="InterPro" id="IPR004342">
    <property type="entry name" value="EXS_C"/>
</dbReference>
<dbReference type="InterPro" id="IPR004331">
    <property type="entry name" value="SPX_dom"/>
</dbReference>
<keyword evidence="4" id="KW-0592">Phosphate transport</keyword>
<dbReference type="PANTHER" id="PTHR48477">
    <property type="entry name" value="PHOSPHATE TRANSPORTER PHO1"/>
    <property type="match status" value="1"/>
</dbReference>
<dbReference type="CDD" id="cd14476">
    <property type="entry name" value="SPX_PHO1_like"/>
    <property type="match status" value="1"/>
</dbReference>
<dbReference type="Proteomes" id="UP001497480">
    <property type="component" value="Unassembled WGS sequence"/>
</dbReference>
<keyword evidence="13" id="KW-1185">Reference proteome</keyword>
<feature type="transmembrane region" description="Helical" evidence="9">
    <location>
        <begin position="431"/>
        <end position="455"/>
    </location>
</feature>
<dbReference type="PROSITE" id="PS51380">
    <property type="entry name" value="EXS"/>
    <property type="match status" value="1"/>
</dbReference>
<reference evidence="12 13" key="1">
    <citation type="submission" date="2024-03" db="EMBL/GenBank/DDBJ databases">
        <authorList>
            <person name="Martinez-Hernandez J."/>
        </authorList>
    </citation>
    <scope>NUCLEOTIDE SEQUENCE [LARGE SCALE GENOMIC DNA]</scope>
</reference>
<dbReference type="InterPro" id="IPR034092">
    <property type="entry name" value="PHO1_SPX"/>
</dbReference>
<evidence type="ECO:0000256" key="7">
    <source>
        <dbReference type="ARBA" id="ARBA00023136"/>
    </source>
</evidence>